<dbReference type="EMBL" id="CAJVPL010001539">
    <property type="protein sequence ID" value="CAG8576213.1"/>
    <property type="molecule type" value="Genomic_DNA"/>
</dbReference>
<comment type="caution">
    <text evidence="1">The sequence shown here is derived from an EMBL/GenBank/DDBJ whole genome shotgun (WGS) entry which is preliminary data.</text>
</comment>
<dbReference type="Proteomes" id="UP000789831">
    <property type="component" value="Unassembled WGS sequence"/>
</dbReference>
<gene>
    <name evidence="1" type="ORF">AGERDE_LOCUS7893</name>
</gene>
<sequence>MDKALPHTEDFTELAHRRSHLWIKLCTHLTAKNYKSIKMQNVGIEREGRRVERAGIVISGTDETIFQKSETSESTKIKIAWRNPKTIPKPFYKINSATRKVLEPSEAQGLRDSWNSVSELFVYSINSLVSPARSHSHLHALTHTRTLSLTPARSHSHSHALTHTRTLSLTPARSHSHPHALTHTRTLSHSHAHSLSHALTHSHSFTLSIQTRLHII</sequence>
<protein>
    <submittedName>
        <fullName evidence="1">4227_t:CDS:1</fullName>
    </submittedName>
</protein>
<dbReference type="AlphaFoldDB" id="A0A9N9BQK7"/>
<proteinExistence type="predicted"/>
<name>A0A9N9BQK7_9GLOM</name>
<keyword evidence="2" id="KW-1185">Reference proteome</keyword>
<feature type="non-terminal residue" evidence="1">
    <location>
        <position position="216"/>
    </location>
</feature>
<organism evidence="1 2">
    <name type="scientific">Ambispora gerdemannii</name>
    <dbReference type="NCBI Taxonomy" id="144530"/>
    <lineage>
        <taxon>Eukaryota</taxon>
        <taxon>Fungi</taxon>
        <taxon>Fungi incertae sedis</taxon>
        <taxon>Mucoromycota</taxon>
        <taxon>Glomeromycotina</taxon>
        <taxon>Glomeromycetes</taxon>
        <taxon>Archaeosporales</taxon>
        <taxon>Ambisporaceae</taxon>
        <taxon>Ambispora</taxon>
    </lineage>
</organism>
<evidence type="ECO:0000313" key="1">
    <source>
        <dbReference type="EMBL" id="CAG8576213.1"/>
    </source>
</evidence>
<evidence type="ECO:0000313" key="2">
    <source>
        <dbReference type="Proteomes" id="UP000789831"/>
    </source>
</evidence>
<reference evidence="1" key="1">
    <citation type="submission" date="2021-06" db="EMBL/GenBank/DDBJ databases">
        <authorList>
            <person name="Kallberg Y."/>
            <person name="Tangrot J."/>
            <person name="Rosling A."/>
        </authorList>
    </citation>
    <scope>NUCLEOTIDE SEQUENCE</scope>
    <source>
        <strain evidence="1">MT106</strain>
    </source>
</reference>
<accession>A0A9N9BQK7</accession>